<accession>A0A5B8VQ85</accession>
<evidence type="ECO:0000313" key="1">
    <source>
        <dbReference type="EMBL" id="QEC73271.1"/>
    </source>
</evidence>
<name>A0A5B8VQ85_9BACT</name>
<dbReference type="InterPro" id="IPR011050">
    <property type="entry name" value="Pectin_lyase_fold/virulence"/>
</dbReference>
<sequence>MKTKFTLLTNLKQPLISLLVVGLLMTLTSPVIGQYINTHIFDKAPVLLSDQAPNGWYPDRYAPNSFTVTTAPATYATALKESISSADGALTRSPNDAFYNTQGRSLILPDGTLEISANLYIPASWADTHKRMAGLWAAGAKADGTISETYPVLEFSSDDPAGGTNYQPRFQGFDDQTDTWISLGLPTDFQYDQWYTLNIKIDPSTHQTTYTVADKQLNVSSADIQNLHHVILQGYNYDPAYPLNAQNPGVDYDIYCHDITSISTGNNVFNTTAETYYPSIRQAVSQATSGDHLVVSGTGFNEQVIIDKPLTLEGDAAFQSAKPLLDFTGTATGKSSIIDISANNVLIKNLDFHVDLSKINSAVIASSASMDTISIVGNHVSPYKSTGDFAGAYGLRNAFSINYATYRAGGDHGVYFEGNTVDADLSNNIIFRSGLSADVCTGQFLNNTLQTLNQDLTIRFFKNGIINIQNNHFNGGGLEIATPESKNGLVDIENNTFNGAMGSQYTSSLRIKDNFDFMPAVIKNNQFTNHNWAISVENFSNISIEDNTFTPDANSTTFRDITFNTKDLSSSSGHGDAAIGGSVTGNIFNGNSQQGAGTAIALYNHDSQDATIYPFTIGQKDHENVFAASIGKAIYLDNHGGVTSTDLTSAFPEYTGLPATNTDYWQTDIDATHNIFKVGPEGAGVICANMTYYQAQAAKQQIFDQQNDQHIARVILKTPVINVTKEAASTTAEQFRYATLQESLMLPALMIPCTPAPGYIGKISI</sequence>
<protein>
    <submittedName>
        <fullName evidence="1">Uncharacterized protein</fullName>
    </submittedName>
</protein>
<dbReference type="KEGG" id="agi:FSB73_17925"/>
<gene>
    <name evidence="1" type="ORF">FSB73_17925</name>
</gene>
<proteinExistence type="predicted"/>
<reference evidence="1 2" key="1">
    <citation type="journal article" date="2017" name="Int. J. Syst. Evol. Microbiol.">
        <title>Arachidicoccus ginsenosidivorans sp. nov., with ginsenoside-converting activity isolated from ginseng cultivating soil.</title>
        <authorList>
            <person name="Siddiqi M.Z."/>
            <person name="Aslam Z."/>
            <person name="Im W.T."/>
        </authorList>
    </citation>
    <scope>NUCLEOTIDE SEQUENCE [LARGE SCALE GENOMIC DNA]</scope>
    <source>
        <strain evidence="1 2">Gsoil 809</strain>
    </source>
</reference>
<dbReference type="OrthoDB" id="898126at2"/>
<organism evidence="1 2">
    <name type="scientific">Arachidicoccus ginsenosidivorans</name>
    <dbReference type="NCBI Taxonomy" id="496057"/>
    <lineage>
        <taxon>Bacteria</taxon>
        <taxon>Pseudomonadati</taxon>
        <taxon>Bacteroidota</taxon>
        <taxon>Chitinophagia</taxon>
        <taxon>Chitinophagales</taxon>
        <taxon>Chitinophagaceae</taxon>
        <taxon>Arachidicoccus</taxon>
    </lineage>
</organism>
<dbReference type="AlphaFoldDB" id="A0A5B8VQ85"/>
<dbReference type="SUPFAM" id="SSF51126">
    <property type="entry name" value="Pectin lyase-like"/>
    <property type="match status" value="2"/>
</dbReference>
<dbReference type="RefSeq" id="WP_146785343.1">
    <property type="nucleotide sequence ID" value="NZ_CP042434.1"/>
</dbReference>
<evidence type="ECO:0000313" key="2">
    <source>
        <dbReference type="Proteomes" id="UP000321291"/>
    </source>
</evidence>
<keyword evidence="2" id="KW-1185">Reference proteome</keyword>
<dbReference type="EMBL" id="CP042434">
    <property type="protein sequence ID" value="QEC73271.1"/>
    <property type="molecule type" value="Genomic_DNA"/>
</dbReference>
<dbReference type="Proteomes" id="UP000321291">
    <property type="component" value="Chromosome"/>
</dbReference>